<protein>
    <submittedName>
        <fullName evidence="4">Uncharacterized protein</fullName>
    </submittedName>
</protein>
<gene>
    <name evidence="4" type="ORF">OFUS_LOCUS19276</name>
</gene>
<dbReference type="GO" id="GO:0005886">
    <property type="term" value="C:plasma membrane"/>
    <property type="evidence" value="ECO:0007669"/>
    <property type="project" value="TreeGrafter"/>
</dbReference>
<dbReference type="PANTHER" id="PTHR11861">
    <property type="entry name" value="MELANOCYTE PROTEIN PMEL 17-RELATED"/>
    <property type="match status" value="1"/>
</dbReference>
<feature type="compositionally biased region" description="Polar residues" evidence="1">
    <location>
        <begin position="768"/>
        <end position="777"/>
    </location>
</feature>
<evidence type="ECO:0000313" key="5">
    <source>
        <dbReference type="Proteomes" id="UP000749559"/>
    </source>
</evidence>
<evidence type="ECO:0000256" key="2">
    <source>
        <dbReference type="SAM" id="Phobius"/>
    </source>
</evidence>
<dbReference type="AlphaFoldDB" id="A0A8J1U8V1"/>
<dbReference type="Proteomes" id="UP000749559">
    <property type="component" value="Unassembled WGS sequence"/>
</dbReference>
<keyword evidence="2" id="KW-0472">Membrane</keyword>
<dbReference type="PANTHER" id="PTHR11861:SF8">
    <property type="entry name" value="PKD DOMAIN-CONTAINING PROTEIN"/>
    <property type="match status" value="1"/>
</dbReference>
<dbReference type="InterPro" id="IPR045219">
    <property type="entry name" value="PKAT"/>
</dbReference>
<feature type="region of interest" description="Disordered" evidence="1">
    <location>
        <begin position="755"/>
        <end position="777"/>
    </location>
</feature>
<evidence type="ECO:0000313" key="4">
    <source>
        <dbReference type="EMBL" id="CAH1794606.1"/>
    </source>
</evidence>
<comment type="caution">
    <text evidence="4">The sequence shown here is derived from an EMBL/GenBank/DDBJ whole genome shotgun (WGS) entry which is preliminary data.</text>
</comment>
<feature type="transmembrane region" description="Helical" evidence="2">
    <location>
        <begin position="682"/>
        <end position="706"/>
    </location>
</feature>
<keyword evidence="2" id="KW-1133">Transmembrane helix</keyword>
<keyword evidence="2" id="KW-0812">Transmembrane</keyword>
<sequence length="777" mass="86963">MLVIKTLSIRFVQIVVLHHFLFVAFCNGIEEIKNSKIHDTGQQGIKSQVEPKSHFVQEIEEIFEDAVESVEGMFNDRNPSVHMSCSSPGSLDSTLTFHATLKIFPILDSYVYEWYDNATHEVIPMKAKRTSKLTRVYSSKDVSVGVYPMEVRIKYTSSGDMIAGNSLNFTLTDTLNGNIAISQKNDVQRKPNVYAANKNITISTNVTDKFQNANFTYIWRINGLKEGNTTDPVFNVTCKSDGNNTITVDAFAEVEAGSNTSIHMVKKFGNFSKNIEVSYAVNNLKYEGRFNLPIKRNINATVTCTGSFPMTFCYNISDPLGFQIMRYCSVEKESVDCQFTIDTQIDSKGHYILDMSLTNDISTTNNSVKIQLYDPEDVRVIVNSSTPAVLDSHITFFARLVLPSGVSIKDPRFRYIWEDDVRGSQLQVTTDDETSSISRQYHSKDKIKPKRYTMHVTVQNVYDGRIIAREQSPFNLTKTLNTKLNITQKLKYRRFQNTFASNKQVNFTVAVHDNLTNPDISYWWYLNNTQIGFTKEPEISTVVNKSGMYILGVDISAYIDSDDSPLLELHGKLRHNVSVKDTLHTLQLEGVNSVPLGGYLDCRVTCKGGSPVSFCANVTDTSGKQRPNTTCQTTMYTQKCSFPIIRKFTQLGVYKLQATITNDVSARSTVFYVSVYDPNASAIAYIAIPILISLLAAVVIAGGVVYHIKVQRKGVETADFNFHQTATADTGPVVRIRQSLSSLFSQSRSPKQQGYAYASLEGSDETVESPSTEYGAL</sequence>
<name>A0A8J1U8V1_OWEFU</name>
<feature type="chain" id="PRO_5043949858" evidence="3">
    <location>
        <begin position="29"/>
        <end position="777"/>
    </location>
</feature>
<feature type="signal peptide" evidence="3">
    <location>
        <begin position="1"/>
        <end position="28"/>
    </location>
</feature>
<organism evidence="4 5">
    <name type="scientific">Owenia fusiformis</name>
    <name type="common">Polychaete worm</name>
    <dbReference type="NCBI Taxonomy" id="6347"/>
    <lineage>
        <taxon>Eukaryota</taxon>
        <taxon>Metazoa</taxon>
        <taxon>Spiralia</taxon>
        <taxon>Lophotrochozoa</taxon>
        <taxon>Annelida</taxon>
        <taxon>Polychaeta</taxon>
        <taxon>Sedentaria</taxon>
        <taxon>Canalipalpata</taxon>
        <taxon>Sabellida</taxon>
        <taxon>Oweniida</taxon>
        <taxon>Oweniidae</taxon>
        <taxon>Owenia</taxon>
    </lineage>
</organism>
<dbReference type="OrthoDB" id="6500045at2759"/>
<evidence type="ECO:0000256" key="1">
    <source>
        <dbReference type="SAM" id="MobiDB-lite"/>
    </source>
</evidence>
<keyword evidence="5" id="KW-1185">Reference proteome</keyword>
<proteinExistence type="predicted"/>
<evidence type="ECO:0000256" key="3">
    <source>
        <dbReference type="SAM" id="SignalP"/>
    </source>
</evidence>
<accession>A0A8J1U8V1</accession>
<keyword evidence="3" id="KW-0732">Signal</keyword>
<dbReference type="EMBL" id="CAIIXF020000009">
    <property type="protein sequence ID" value="CAH1794606.1"/>
    <property type="molecule type" value="Genomic_DNA"/>
</dbReference>
<reference evidence="4" key="1">
    <citation type="submission" date="2022-03" db="EMBL/GenBank/DDBJ databases">
        <authorList>
            <person name="Martin C."/>
        </authorList>
    </citation>
    <scope>NUCLEOTIDE SEQUENCE</scope>
</reference>